<organism evidence="3 4">
    <name type="scientific">Pseudokineococcus basanitobsidens</name>
    <dbReference type="NCBI Taxonomy" id="1926649"/>
    <lineage>
        <taxon>Bacteria</taxon>
        <taxon>Bacillati</taxon>
        <taxon>Actinomycetota</taxon>
        <taxon>Actinomycetes</taxon>
        <taxon>Kineosporiales</taxon>
        <taxon>Kineosporiaceae</taxon>
        <taxon>Pseudokineococcus</taxon>
    </lineage>
</organism>
<evidence type="ECO:0000256" key="1">
    <source>
        <dbReference type="SAM" id="MobiDB-lite"/>
    </source>
</evidence>
<evidence type="ECO:0000313" key="4">
    <source>
        <dbReference type="Proteomes" id="UP001387100"/>
    </source>
</evidence>
<keyword evidence="4" id="KW-1185">Reference proteome</keyword>
<protein>
    <submittedName>
        <fullName evidence="3">(2Fe-2S)-binding protein</fullName>
    </submittedName>
</protein>
<gene>
    <name evidence="3" type="ORF">WDZ17_02995</name>
</gene>
<dbReference type="InterPro" id="IPR024726">
    <property type="entry name" value="FhuF_C"/>
</dbReference>
<evidence type="ECO:0000313" key="3">
    <source>
        <dbReference type="EMBL" id="MEJ5944260.1"/>
    </source>
</evidence>
<reference evidence="3 4" key="1">
    <citation type="journal article" date="2017" name="Int. J. Syst. Evol. Microbiol.">
        <title>Pseudokineococcus basanitobsidens sp. nov., isolated from volcanic rock.</title>
        <authorList>
            <person name="Lee D.W."/>
            <person name="Park M.Y."/>
            <person name="Kim J.J."/>
            <person name="Kim B.S."/>
        </authorList>
    </citation>
    <scope>NUCLEOTIDE SEQUENCE [LARGE SCALE GENOMIC DNA]</scope>
    <source>
        <strain evidence="3 4">DSM 103726</strain>
    </source>
</reference>
<dbReference type="Proteomes" id="UP001387100">
    <property type="component" value="Unassembled WGS sequence"/>
</dbReference>
<evidence type="ECO:0000259" key="2">
    <source>
        <dbReference type="Pfam" id="PF11575"/>
    </source>
</evidence>
<sequence>MSPPPVGAVPPPVDGPLPPGAAPGERLGRALAGTPAVAGWRVLRVGPLPAAPGWVTLRDALAPAAVDRWVAVAQAGLGRLRTTGPGGHPGPVPPQVAPTYVLGWVLDALAWAGGVPYGLVRRVPPLGLQRVGVHRAAPLGQVDAVVLLAPAGTGPTDDREHDGRGDDASAAALGAGLAAAGRAVEAAWRPPVRVGSRQRWGLLADAVDDVLAATGAARGDAAAGVADADAVLRGAPEPLRGRTRATADPGRGVAAWTRERRSCCFAYAVDRALVCSTCPRLRRRG</sequence>
<dbReference type="EMBL" id="JBBIAA010000002">
    <property type="protein sequence ID" value="MEJ5944260.1"/>
    <property type="molecule type" value="Genomic_DNA"/>
</dbReference>
<dbReference type="Pfam" id="PF11575">
    <property type="entry name" value="FhuF_C"/>
    <property type="match status" value="1"/>
</dbReference>
<name>A0ABU8RGS4_9ACTN</name>
<comment type="caution">
    <text evidence="3">The sequence shown here is derived from an EMBL/GenBank/DDBJ whole genome shotgun (WGS) entry which is preliminary data.</text>
</comment>
<proteinExistence type="predicted"/>
<dbReference type="RefSeq" id="WP_339573651.1">
    <property type="nucleotide sequence ID" value="NZ_JBBIAA010000002.1"/>
</dbReference>
<feature type="domain" description="Ferric siderophore reductase C-terminal" evidence="2">
    <location>
        <begin position="260"/>
        <end position="280"/>
    </location>
</feature>
<feature type="region of interest" description="Disordered" evidence="1">
    <location>
        <begin position="1"/>
        <end position="27"/>
    </location>
</feature>
<feature type="compositionally biased region" description="Pro residues" evidence="1">
    <location>
        <begin position="1"/>
        <end position="21"/>
    </location>
</feature>
<accession>A0ABU8RGS4</accession>